<evidence type="ECO:0008006" key="9">
    <source>
        <dbReference type="Google" id="ProtNLM"/>
    </source>
</evidence>
<reference evidence="7 8" key="1">
    <citation type="submission" date="2024-03" db="EMBL/GenBank/DDBJ databases">
        <title>The genome assembly and annotation of the cricket Gryllus longicercus Weissman &amp; Gray.</title>
        <authorList>
            <person name="Szrajer S."/>
            <person name="Gray D."/>
            <person name="Ylla G."/>
        </authorList>
    </citation>
    <scope>NUCLEOTIDE SEQUENCE [LARGE SCALE GENOMIC DNA]</scope>
    <source>
        <strain evidence="7">DAG 2021-001</strain>
        <tissue evidence="7">Whole body minus gut</tissue>
    </source>
</reference>
<feature type="compositionally biased region" description="Polar residues" evidence="5">
    <location>
        <begin position="421"/>
        <end position="432"/>
    </location>
</feature>
<dbReference type="EMBL" id="JAZDUA010000052">
    <property type="protein sequence ID" value="KAK7870811.1"/>
    <property type="molecule type" value="Genomic_DNA"/>
</dbReference>
<feature type="compositionally biased region" description="Basic and acidic residues" evidence="5">
    <location>
        <begin position="456"/>
        <end position="470"/>
    </location>
</feature>
<name>A0AAN9ZBH1_9ORTH</name>
<dbReference type="GO" id="GO:0098839">
    <property type="term" value="C:postsynaptic density membrane"/>
    <property type="evidence" value="ECO:0007669"/>
    <property type="project" value="TreeGrafter"/>
</dbReference>
<feature type="compositionally biased region" description="Low complexity" evidence="5">
    <location>
        <begin position="477"/>
        <end position="488"/>
    </location>
</feature>
<dbReference type="GO" id="GO:0098943">
    <property type="term" value="P:neurotransmitter receptor transport, postsynaptic endosome to lysosome"/>
    <property type="evidence" value="ECO:0007669"/>
    <property type="project" value="TreeGrafter"/>
</dbReference>
<evidence type="ECO:0000256" key="5">
    <source>
        <dbReference type="SAM" id="MobiDB-lite"/>
    </source>
</evidence>
<comment type="subcellular location">
    <subcellularLocation>
        <location evidence="1">Membrane</location>
        <topology evidence="1">Multi-pass membrane protein</topology>
    </subcellularLocation>
</comment>
<keyword evidence="8" id="KW-1185">Reference proteome</keyword>
<feature type="transmembrane region" description="Helical" evidence="6">
    <location>
        <begin position="120"/>
        <end position="142"/>
    </location>
</feature>
<dbReference type="GO" id="GO:0019226">
    <property type="term" value="P:transmission of nerve impulse"/>
    <property type="evidence" value="ECO:0007669"/>
    <property type="project" value="TreeGrafter"/>
</dbReference>
<dbReference type="Gene3D" id="1.20.140.150">
    <property type="match status" value="1"/>
</dbReference>
<keyword evidence="3 6" id="KW-1133">Transmembrane helix</keyword>
<feature type="transmembrane region" description="Helical" evidence="6">
    <location>
        <begin position="17"/>
        <end position="39"/>
    </location>
</feature>
<organism evidence="7 8">
    <name type="scientific">Gryllus longicercus</name>
    <dbReference type="NCBI Taxonomy" id="2509291"/>
    <lineage>
        <taxon>Eukaryota</taxon>
        <taxon>Metazoa</taxon>
        <taxon>Ecdysozoa</taxon>
        <taxon>Arthropoda</taxon>
        <taxon>Hexapoda</taxon>
        <taxon>Insecta</taxon>
        <taxon>Pterygota</taxon>
        <taxon>Neoptera</taxon>
        <taxon>Polyneoptera</taxon>
        <taxon>Orthoptera</taxon>
        <taxon>Ensifera</taxon>
        <taxon>Gryllidea</taxon>
        <taxon>Grylloidea</taxon>
        <taxon>Gryllidae</taxon>
        <taxon>Gryllinae</taxon>
        <taxon>Gryllus</taxon>
    </lineage>
</organism>
<evidence type="ECO:0000313" key="8">
    <source>
        <dbReference type="Proteomes" id="UP001378592"/>
    </source>
</evidence>
<evidence type="ECO:0000256" key="4">
    <source>
        <dbReference type="ARBA" id="ARBA00023136"/>
    </source>
</evidence>
<evidence type="ECO:0000313" key="7">
    <source>
        <dbReference type="EMBL" id="KAK7870811.1"/>
    </source>
</evidence>
<dbReference type="GO" id="GO:0099590">
    <property type="term" value="P:neurotransmitter receptor internalization"/>
    <property type="evidence" value="ECO:0007669"/>
    <property type="project" value="TreeGrafter"/>
</dbReference>
<dbReference type="PANTHER" id="PTHR12107">
    <property type="entry name" value="VOLTAGE-DEPENDENT CALCIUM CHANNEL GAMMA SUBUNIT"/>
    <property type="match status" value="1"/>
</dbReference>
<evidence type="ECO:0000256" key="6">
    <source>
        <dbReference type="SAM" id="Phobius"/>
    </source>
</evidence>
<feature type="transmembrane region" description="Helical" evidence="6">
    <location>
        <begin position="148"/>
        <end position="175"/>
    </location>
</feature>
<keyword evidence="4 6" id="KW-0472">Membrane</keyword>
<gene>
    <name evidence="7" type="ORF">R5R35_005472</name>
</gene>
<dbReference type="GO" id="GO:0005245">
    <property type="term" value="F:voltage-gated calcium channel activity"/>
    <property type="evidence" value="ECO:0007669"/>
    <property type="project" value="TreeGrafter"/>
</dbReference>
<dbReference type="GO" id="GO:0032281">
    <property type="term" value="C:AMPA glutamate receptor complex"/>
    <property type="evidence" value="ECO:0007669"/>
    <property type="project" value="TreeGrafter"/>
</dbReference>
<protein>
    <recommendedName>
        <fullName evidence="9">Voltage-dependent calcium channel gamma-5 subunit</fullName>
    </recommendedName>
</protein>
<dbReference type="GO" id="GO:0051968">
    <property type="term" value="P:positive regulation of synaptic transmission, glutamatergic"/>
    <property type="evidence" value="ECO:0007669"/>
    <property type="project" value="TreeGrafter"/>
</dbReference>
<feature type="compositionally biased region" description="Acidic residues" evidence="5">
    <location>
        <begin position="442"/>
        <end position="451"/>
    </location>
</feature>
<comment type="caution">
    <text evidence="7">The sequence shown here is derived from an EMBL/GenBank/DDBJ whole genome shotgun (WGS) entry which is preliminary data.</text>
</comment>
<keyword evidence="2 6" id="KW-0812">Transmembrane</keyword>
<feature type="compositionally biased region" description="Pro residues" evidence="5">
    <location>
        <begin position="396"/>
        <end position="409"/>
    </location>
</feature>
<accession>A0AAN9ZBH1</accession>
<dbReference type="Proteomes" id="UP001378592">
    <property type="component" value="Unassembled WGS sequence"/>
</dbReference>
<evidence type="ECO:0000256" key="1">
    <source>
        <dbReference type="ARBA" id="ARBA00004141"/>
    </source>
</evidence>
<proteinExistence type="predicted"/>
<evidence type="ECO:0000256" key="2">
    <source>
        <dbReference type="ARBA" id="ARBA00022692"/>
    </source>
</evidence>
<dbReference type="GO" id="GO:0016247">
    <property type="term" value="F:channel regulator activity"/>
    <property type="evidence" value="ECO:0007669"/>
    <property type="project" value="TreeGrafter"/>
</dbReference>
<dbReference type="InterPro" id="IPR004031">
    <property type="entry name" value="PMP22/EMP/MP20/Claudin"/>
</dbReference>
<dbReference type="FunFam" id="1.20.140.150:FF:000098">
    <property type="entry name" value="Voltage-dependent calcium channel, putative"/>
    <property type="match status" value="1"/>
</dbReference>
<dbReference type="AlphaFoldDB" id="A0AAN9ZBH1"/>
<dbReference type="InterPro" id="IPR051072">
    <property type="entry name" value="CACNG_subunit"/>
</dbReference>
<evidence type="ECO:0000256" key="3">
    <source>
        <dbReference type="ARBA" id="ARBA00022989"/>
    </source>
</evidence>
<dbReference type="GO" id="GO:0098970">
    <property type="term" value="P:postsynaptic neurotransmitter receptor diffusion trapping"/>
    <property type="evidence" value="ECO:0007669"/>
    <property type="project" value="TreeGrafter"/>
</dbReference>
<feature type="compositionally biased region" description="Basic and acidic residues" evidence="5">
    <location>
        <begin position="489"/>
        <end position="509"/>
    </location>
</feature>
<dbReference type="PANTHER" id="PTHR12107:SF0">
    <property type="entry name" value="STARGAZIN (MAMMALIAN CALCIUM CHANNEL) HOMOLOG"/>
    <property type="match status" value="1"/>
</dbReference>
<sequence length="509" mass="55673">MPRAVPGDASNPGHLDAAVACLWVLTPLTATLSLVIVCVSMTTNQWLHTEEKMANSNYNGTGDREYLSKYTVSGLWTLCYTNPGEKDLQCSNIDYFPREEYSPDPNDSTMAIPYAVTKSAVFFILATLFLCLGEFCCLFGHFARQRRLFTFISGVVFIISGLLMLIGLVMYISIFKAEIGNKLRPRSQLQPPLFTYRYGFSFLLVVSGFMASETAGTCAIFLYIYWHQKEWMRKRHELHLHRRKLSSSSMLLAAAEAAAAAPPPHPHPPPGIFPCRRHPHPYYAGGGGGGRAPPPPGHHRLPPARACAAVGGGISPTLHQRRFYLDRAAGDDDSQEVSPCLSRSHQNLPASVSSCVEGSMRDIGVSASFYSFPAAAASASGYHHYYHHHGEEECGAPPPLDLHGRPPPRSGSRASFFPRDVTTNTVSTTADINSCEGGDAAEGPDDDEDEYSPSIQHEHEFVTFDLDEPRVPPAPPARASAAAAAAAHAADEQRRKEFSLETLRRTTPV</sequence>
<feature type="region of interest" description="Disordered" evidence="5">
    <location>
        <begin position="388"/>
        <end position="509"/>
    </location>
</feature>
<dbReference type="Pfam" id="PF13903">
    <property type="entry name" value="Claudin_2"/>
    <property type="match status" value="1"/>
</dbReference>
<feature type="transmembrane region" description="Helical" evidence="6">
    <location>
        <begin position="196"/>
        <end position="226"/>
    </location>
</feature>